<organism evidence="2 3">
    <name type="scientific">Bos mutus</name>
    <name type="common">wild yak</name>
    <dbReference type="NCBI Taxonomy" id="72004"/>
    <lineage>
        <taxon>Eukaryota</taxon>
        <taxon>Metazoa</taxon>
        <taxon>Chordata</taxon>
        <taxon>Craniata</taxon>
        <taxon>Vertebrata</taxon>
        <taxon>Euteleostomi</taxon>
        <taxon>Mammalia</taxon>
        <taxon>Eutheria</taxon>
        <taxon>Laurasiatheria</taxon>
        <taxon>Artiodactyla</taxon>
        <taxon>Ruminantia</taxon>
        <taxon>Pecora</taxon>
        <taxon>Bovidae</taxon>
        <taxon>Bovinae</taxon>
        <taxon>Bos</taxon>
    </lineage>
</organism>
<accession>A0A6B0QN22</accession>
<dbReference type="EMBL" id="VBQZ03000001">
    <property type="protein sequence ID" value="MXQ79025.1"/>
    <property type="molecule type" value="Genomic_DNA"/>
</dbReference>
<feature type="compositionally biased region" description="Low complexity" evidence="1">
    <location>
        <begin position="1"/>
        <end position="18"/>
    </location>
</feature>
<dbReference type="AlphaFoldDB" id="A0A6B0QN22"/>
<feature type="region of interest" description="Disordered" evidence="1">
    <location>
        <begin position="1"/>
        <end position="21"/>
    </location>
</feature>
<gene>
    <name evidence="2" type="ORF">E5288_WYG000340</name>
</gene>
<evidence type="ECO:0000313" key="2">
    <source>
        <dbReference type="EMBL" id="MXQ79025.1"/>
    </source>
</evidence>
<proteinExistence type="predicted"/>
<comment type="caution">
    <text evidence="2">The sequence shown here is derived from an EMBL/GenBank/DDBJ whole genome shotgun (WGS) entry which is preliminary data.</text>
</comment>
<dbReference type="Proteomes" id="UP000322234">
    <property type="component" value="Unassembled WGS sequence"/>
</dbReference>
<keyword evidence="3" id="KW-1185">Reference proteome</keyword>
<reference evidence="2" key="1">
    <citation type="submission" date="2019-10" db="EMBL/GenBank/DDBJ databases">
        <title>The sequence and de novo assembly of the wild yak genome.</title>
        <authorList>
            <person name="Liu Y."/>
        </authorList>
    </citation>
    <scope>NUCLEOTIDE SEQUENCE [LARGE SCALE GENOMIC DNA]</scope>
    <source>
        <strain evidence="2">WY2019</strain>
    </source>
</reference>
<evidence type="ECO:0000313" key="3">
    <source>
        <dbReference type="Proteomes" id="UP000322234"/>
    </source>
</evidence>
<name>A0A6B0QN22_9CETA</name>
<sequence length="89" mass="9338">MVRSAARIGGSRSGSGRAPGKRCKFACSRAVESDAGLGKQTDVAAYVVTSIGNQTTETFIRKSLFESLSKDKASASSSFAVSILDLYII</sequence>
<protein>
    <submittedName>
        <fullName evidence="2">Uncharacterized protein</fullName>
    </submittedName>
</protein>
<evidence type="ECO:0000256" key="1">
    <source>
        <dbReference type="SAM" id="MobiDB-lite"/>
    </source>
</evidence>